<gene>
    <name evidence="2" type="ORF">QHT84_14040</name>
</gene>
<name>A0ABT6XUN6_9FLAO</name>
<feature type="non-terminal residue" evidence="2">
    <location>
        <position position="2592"/>
    </location>
</feature>
<dbReference type="SMART" id="SM00710">
    <property type="entry name" value="PbH1"/>
    <property type="match status" value="15"/>
</dbReference>
<accession>A0ABT6XUN6</accession>
<dbReference type="InterPro" id="IPR006626">
    <property type="entry name" value="PbH1"/>
</dbReference>
<evidence type="ECO:0000259" key="1">
    <source>
        <dbReference type="Pfam" id="PF19081"/>
    </source>
</evidence>
<dbReference type="Gene3D" id="2.160.20.10">
    <property type="entry name" value="Single-stranded right-handed beta-helix, Pectin lyase-like"/>
    <property type="match status" value="1"/>
</dbReference>
<reference evidence="2 3" key="1">
    <citation type="submission" date="2023-05" db="EMBL/GenBank/DDBJ databases">
        <title>Flavobacterium sedimenti sp. nov., isolated from the sediment.</title>
        <authorList>
            <person name="Wu N."/>
        </authorList>
    </citation>
    <scope>NUCLEOTIDE SEQUENCE [LARGE SCALE GENOMIC DNA]</scope>
    <source>
        <strain evidence="2 3">YZ-48</strain>
    </source>
</reference>
<keyword evidence="3" id="KW-1185">Reference proteome</keyword>
<dbReference type="InterPro" id="IPR044023">
    <property type="entry name" value="Ig_7"/>
</dbReference>
<evidence type="ECO:0000313" key="2">
    <source>
        <dbReference type="EMBL" id="MDI9258542.1"/>
    </source>
</evidence>
<organism evidence="2 3">
    <name type="scientific">Flavobacterium sedimenticola</name>
    <dbReference type="NCBI Taxonomy" id="3043286"/>
    <lineage>
        <taxon>Bacteria</taxon>
        <taxon>Pseudomonadati</taxon>
        <taxon>Bacteroidota</taxon>
        <taxon>Flavobacteriia</taxon>
        <taxon>Flavobacteriales</taxon>
        <taxon>Flavobacteriaceae</taxon>
        <taxon>Flavobacterium</taxon>
    </lineage>
</organism>
<dbReference type="Proteomes" id="UP001230035">
    <property type="component" value="Unassembled WGS sequence"/>
</dbReference>
<feature type="domain" description="Ig-like" evidence="1">
    <location>
        <begin position="2485"/>
        <end position="2563"/>
    </location>
</feature>
<sequence length="2592" mass="259366">MFKNYKALRADRDVFLKNENSMPFSVGSKTTKMKWLSGLLLLCCMLFTGLTANAQFSGTTVTMNGSPVAGSPFASLSAAITAVNGLTITGPVVVTCGTGTETSPAGGYSITATGTAANTIIIQGNGAANSVITAPAPAGTAGNLNDAIFKIIGGDYITIQGFAMNENAANTVTTAASNTMVEWGVALLYASTTNGAQNCTIQNNTITLNRTYQNTFGIYSNSTHSATTITTSATATTTAGGNSGLKIYSNTITNVNNGIVVIGPTAIADVNTGVEIGGSGLGNTITNYGTTGTFSGYVNMSGTTNGVLVRNCNGYIISHNTISSSNGGVTSGTLNGIQQTASTSAPTATFTNTINNNSISLRSGLAGGAVNGILVASGSASATSTQNINNNDFNNFSHTVAASGTITFISTSSTHQFTNINSNTFTGITVNTTGSVNFIAANFTRPANAVTNVNNNSIVTSFTKTGVGGTVNFYNSNSTSPTTVTETNSGNNFSNITLTGATTVSGWISTDGSTTSPFGPSKTVTNNTFSNITTGASTVTLLSVGYSNSGSTTNNVSGNTISNVAGASSITGIASAQGAQNFFNNTISGLTTTGGNTVSGISISGGSTQNVYSNVISNLEANNASGAVNGILVSSGATTTLYNNRIGDLRTPIANASNPLVGINITGGTTVNAYYNTVHISASSTGALFGSSAISVSSTPTVTLRNNIFSNVSTTAGAGLAVAHRRSSTTLTSYAAASNNNLFFTNSSYYTDGTNTDATFAAYKTRVASRDASSVSENVTSTFLSTTSGNANFLKMNTAVATQVESGGAAISGITTDFEGDTRNASTPDIGADEFAGTGIDLSAPSISYTALGNSIATSTRSFNNVTMSDASGINGTAGTSPRVYYKKSTDANDLTGWKYVEATGSSPFSFTIDHTLLNAGSVTAGDVIQYFVVAQDVAGTPNVGINSGIFNAAPTSVALTSGAFPITGTINSYTITPSIAGTKTVCPSGCDYATLTVAGGAFEAINNATVSANVVLQITGDLTAETGAVKLNEFASPYTVTIKPSGSARTISGTTTGSLLGFNGADRVIIDGSLSSTSNTVCPASSASRDLTISNTNTGTSSAVVWFQTNGANGATNNTVMNCNIVGNASTTTLVGIGSGSSTISSSSLGTGNNNNSFVNNNITKVQIGIYSQGASAANKNTGTIINQNQINGTVASSNNVRIAGIFVGFENNITISGNNIANVSGSSGDGFAIACGSIGISTTAFTGNEVINATVTNNVIDNIRAASTFSVSGIYFVTSTNSGTNLIANNAIANTSINGTSGDFGSGIFVGGGAVSTNVYHNTVFMSGTATGGSQPNFALAIGGSNPAVNVRNNIFMNSAVTGGGTGLGVGAYAVGVGYSTFTNLVSNNNNYFTSGTEAKFAKTGSLATGSGTDVASLAAYQTAIGQDGASLNTNTVFTSATDLRPDSLNAANVTLSTAGADLTAVVASDIDCGTRTATPSLGFKQFAVAGCTAASGGTISPATQSKCVGQTVSMTSTGFDSGSGISYQWEVSSTSGSGFANVTGGTGATTTSYTSAALTAGTYYFRLKVTCTPASATGYSNELVVTVYPNPTASASSNSPACIGGTLNLTGTTDVGTSFTWTGPNSFASTNQNPSISSLTAAAAGTYSFTATANGCSSTVATTVVAVNTTPVAPTTSGYNVCLNGSVPVGQGLTASTTSTLTGSQTLSFNVTAQPTETLVAPGTTVASATMNALPAGATITSVVINYPGLVALSSSWRADIRLGLGGAIVNAAAADPSAANSAGTLNYTRTATTGITSTNTGGTVNLLYWDNVDDNTSGAEATFPTGNGVATVVVNYSYPATIQWYTAATGGTSIGSGSPFNPVGLDPALPNTSVSGNYNYYAEAVNGSCVSTRTLAVFAVGAPLTASASAAPATPICAGTSVTLSSAFTGGGGSNTYSWKVGGTEVSTAASFSVTPAVTTTYDLTITDACFQTATASVTVTVNPLPAAVVVSGAGTFCSNATITADNGGDGTIYFQGTTSDGTSTATASVSQAISTSGTYYFRAQSAAGCWGVQGSAVVVIQTPVSITTTPASICQGGPSAALEASASCPMIYVENNTFTMANIPSTGAPTYVRSSGGTTYSSSQTVAYSTQVFRPTVTGSYVINGCASGDTHMQLYISPFTPGTPAVNFLEANDDGNTLCSSDPRITRTLTAGVDYVLVYTPFSSGVAVTGITITVTPPVGGAIQTPTGAGVLNWYADATSSTVLGTGASFDPVASGAMANTNTPGTTTYYVACSSSSACRTAVNFVITPSVVPTLNFTTTHPGEFCEGTNVTFTATTANLSGGTANYDFKVNGNSVQNGASNTYATTTLADGDTVSVDVTLSGGTCLSTNSLNGSIGVTVNPNPTITATAGPNGTISPVGVTTLPCDGSGDRTYTITPAPGYLISDLTVDGVASTSLTTGSYAAGGTYVFTDADLFTDVFVNHTINVTFALACTNSTAPTGITGITSICNGGSTTLTVQGGTMGSNAVVQWFTGSCGGTSAGTGNSITVSPTSTTTYYVRYSGDCNVTSCASVAVNVVANVTWYRDFDGDGFGDLATTTSNCTQPV</sequence>
<dbReference type="Pfam" id="PF19081">
    <property type="entry name" value="Ig_7"/>
    <property type="match status" value="1"/>
</dbReference>
<dbReference type="InterPro" id="IPR013783">
    <property type="entry name" value="Ig-like_fold"/>
</dbReference>
<dbReference type="InterPro" id="IPR012334">
    <property type="entry name" value="Pectin_lyas_fold"/>
</dbReference>
<dbReference type="InterPro" id="IPR035986">
    <property type="entry name" value="PKD_dom_sf"/>
</dbReference>
<dbReference type="EMBL" id="JASGBP010000014">
    <property type="protein sequence ID" value="MDI9258542.1"/>
    <property type="molecule type" value="Genomic_DNA"/>
</dbReference>
<protein>
    <recommendedName>
        <fullName evidence="1">Ig-like domain-containing protein</fullName>
    </recommendedName>
</protein>
<dbReference type="SUPFAM" id="SSF49299">
    <property type="entry name" value="PKD domain"/>
    <property type="match status" value="1"/>
</dbReference>
<evidence type="ECO:0000313" key="3">
    <source>
        <dbReference type="Proteomes" id="UP001230035"/>
    </source>
</evidence>
<comment type="caution">
    <text evidence="2">The sequence shown here is derived from an EMBL/GenBank/DDBJ whole genome shotgun (WGS) entry which is preliminary data.</text>
</comment>
<proteinExistence type="predicted"/>
<dbReference type="RefSeq" id="WP_283240208.1">
    <property type="nucleotide sequence ID" value="NZ_JASGBP010000014.1"/>
</dbReference>
<dbReference type="Gene3D" id="2.60.40.10">
    <property type="entry name" value="Immunoglobulins"/>
    <property type="match status" value="1"/>
</dbReference>